<evidence type="ECO:0000313" key="1">
    <source>
        <dbReference type="EMBL" id="KAK7253904.1"/>
    </source>
</evidence>
<organism evidence="1 2">
    <name type="scientific">Aureococcus anophagefferens</name>
    <name type="common">Harmful bloom alga</name>
    <dbReference type="NCBI Taxonomy" id="44056"/>
    <lineage>
        <taxon>Eukaryota</taxon>
        <taxon>Sar</taxon>
        <taxon>Stramenopiles</taxon>
        <taxon>Ochrophyta</taxon>
        <taxon>Pelagophyceae</taxon>
        <taxon>Pelagomonadales</taxon>
        <taxon>Pelagomonadaceae</taxon>
        <taxon>Aureococcus</taxon>
    </lineage>
</organism>
<dbReference type="Proteomes" id="UP001363151">
    <property type="component" value="Unassembled WGS sequence"/>
</dbReference>
<proteinExistence type="predicted"/>
<evidence type="ECO:0000313" key="2">
    <source>
        <dbReference type="Proteomes" id="UP001363151"/>
    </source>
</evidence>
<gene>
    <name evidence="1" type="ORF">SO694_00003325</name>
</gene>
<accession>A0ABR1GD24</accession>
<keyword evidence="2" id="KW-1185">Reference proteome</keyword>
<reference evidence="1 2" key="1">
    <citation type="submission" date="2024-03" db="EMBL/GenBank/DDBJ databases">
        <title>Aureococcus anophagefferens CCMP1851 and Kratosvirus quantuckense: Draft genome of a second virus-susceptible host strain in the model system.</title>
        <authorList>
            <person name="Chase E."/>
            <person name="Truchon A.R."/>
            <person name="Schepens W."/>
            <person name="Wilhelm S.W."/>
        </authorList>
    </citation>
    <scope>NUCLEOTIDE SEQUENCE [LARGE SCALE GENOMIC DNA]</scope>
    <source>
        <strain evidence="1 2">CCMP1851</strain>
    </source>
</reference>
<dbReference type="EMBL" id="JBBJCI010000033">
    <property type="protein sequence ID" value="KAK7253904.1"/>
    <property type="molecule type" value="Genomic_DNA"/>
</dbReference>
<sequence>MEASNPLVMQRMDRGDAVEVFYDSARVKRTMLGKLHYCLSCPGWSKVTTERVVYSRWDLVPLERAAPMLCLGFFGCCDGASTGWEAIAPAGAADEGGACPRVPVGRTLDTFDSDIVVDASAHQTLCQICRGEGDLVLYRKSGADLSDPNELFVVSDVYKPLDVFNELTFELSKVDVRGGAAQVLGARMGATVWRLDARHDAPPAKPFHGEREFTYYDSEGAARTCLGSVRNSEWCCAPAYSTQRPGFINSTYIYRCRYKITSERVVFTDWEYWYPCDSPSSLCCAPLHCARGVARECCCALGSSVHAYDRVVARRAAAAAARDKKRACACCALPVGRSAEYFDLDIVVDIQAHQSCFQLCVNEGDLKFGRLQGADASNDSAAEAFFVLKNAPEAFGLFDDLSFEFSKLDLTAFRRGALVNDMRSGSFSSSRPATAK</sequence>
<name>A0ABR1GD24_AURAN</name>
<comment type="caution">
    <text evidence="1">The sequence shown here is derived from an EMBL/GenBank/DDBJ whole genome shotgun (WGS) entry which is preliminary data.</text>
</comment>
<protein>
    <submittedName>
        <fullName evidence="1">Uncharacterized protein</fullName>
    </submittedName>
</protein>